<accession>A0AAD8SWC7</accession>
<evidence type="ECO:0000313" key="2">
    <source>
        <dbReference type="Proteomes" id="UP001231189"/>
    </source>
</evidence>
<dbReference type="Proteomes" id="UP001231189">
    <property type="component" value="Unassembled WGS sequence"/>
</dbReference>
<comment type="caution">
    <text evidence="1">The sequence shown here is derived from an EMBL/GenBank/DDBJ whole genome shotgun (WGS) entry which is preliminary data.</text>
</comment>
<reference evidence="1" key="1">
    <citation type="submission" date="2023-07" db="EMBL/GenBank/DDBJ databases">
        <title>A chromosome-level genome assembly of Lolium multiflorum.</title>
        <authorList>
            <person name="Chen Y."/>
            <person name="Copetti D."/>
            <person name="Kolliker R."/>
            <person name="Studer B."/>
        </authorList>
    </citation>
    <scope>NUCLEOTIDE SEQUENCE</scope>
    <source>
        <strain evidence="1">02402/16</strain>
        <tissue evidence="1">Leaf</tissue>
    </source>
</reference>
<name>A0AAD8SWC7_LOLMU</name>
<proteinExistence type="predicted"/>
<sequence length="253" mass="29050">MEWVAAERCGHRALCHKCMVSGNKRLCPGCRAQIPSRRLGVDFDSKKQIPSRRVLNDDSTKKQLRAVYRAHIPSRRGLDDSQKKQLHTVSRAQISSSRRGCLLDDPSWQGHPSWWYHPVGARARTKRRRRCAPLPDDNKNKWRGKLANPDGDDGCFSGLIDLPCPLDNNNWRDWANLADGPAGLIAERVLAYDVADFVRFRAVCRPWRQCSSEPRTHTGLDRRFHPWRWVMLQEKLAAPDRRCFLNTSTGITC</sequence>
<dbReference type="PANTHER" id="PTHR33165">
    <property type="entry name" value="F-BOX DOMAIN CONTAINING PROTEIN-LIKE-RELATED"/>
    <property type="match status" value="1"/>
</dbReference>
<organism evidence="1 2">
    <name type="scientific">Lolium multiflorum</name>
    <name type="common">Italian ryegrass</name>
    <name type="synonym">Lolium perenne subsp. multiflorum</name>
    <dbReference type="NCBI Taxonomy" id="4521"/>
    <lineage>
        <taxon>Eukaryota</taxon>
        <taxon>Viridiplantae</taxon>
        <taxon>Streptophyta</taxon>
        <taxon>Embryophyta</taxon>
        <taxon>Tracheophyta</taxon>
        <taxon>Spermatophyta</taxon>
        <taxon>Magnoliopsida</taxon>
        <taxon>Liliopsida</taxon>
        <taxon>Poales</taxon>
        <taxon>Poaceae</taxon>
        <taxon>BOP clade</taxon>
        <taxon>Pooideae</taxon>
        <taxon>Poodae</taxon>
        <taxon>Poeae</taxon>
        <taxon>Poeae Chloroplast Group 2 (Poeae type)</taxon>
        <taxon>Loliodinae</taxon>
        <taxon>Loliinae</taxon>
        <taxon>Lolium</taxon>
    </lineage>
</organism>
<protein>
    <submittedName>
        <fullName evidence="1">Uncharacterized protein</fullName>
    </submittedName>
</protein>
<dbReference type="PANTHER" id="PTHR33165:SF81">
    <property type="entry name" value="F-BOX DOMAIN-CONTAINING PROTEIN"/>
    <property type="match status" value="1"/>
</dbReference>
<gene>
    <name evidence="1" type="ORF">QYE76_053294</name>
</gene>
<dbReference type="AlphaFoldDB" id="A0AAD8SWC7"/>
<evidence type="ECO:0000313" key="1">
    <source>
        <dbReference type="EMBL" id="KAK1665135.1"/>
    </source>
</evidence>
<keyword evidence="2" id="KW-1185">Reference proteome</keyword>
<dbReference type="EMBL" id="JAUUTY010000003">
    <property type="protein sequence ID" value="KAK1665135.1"/>
    <property type="molecule type" value="Genomic_DNA"/>
</dbReference>